<dbReference type="InterPro" id="IPR011545">
    <property type="entry name" value="DEAD/DEAH_box_helicase_dom"/>
</dbReference>
<keyword evidence="10 15" id="KW-0234">DNA repair</keyword>
<dbReference type="CDD" id="cd04488">
    <property type="entry name" value="RecG_wedge_OBF"/>
    <property type="match status" value="1"/>
</dbReference>
<dbReference type="Gene3D" id="2.40.50.140">
    <property type="entry name" value="Nucleic acid-binding proteins"/>
    <property type="match status" value="1"/>
</dbReference>
<keyword evidence="9 15" id="KW-0233">DNA recombination</keyword>
<dbReference type="InterPro" id="IPR004609">
    <property type="entry name" value="ATP-dep_DNA_helicase_RecG"/>
</dbReference>
<comment type="similarity">
    <text evidence="1 15">Belongs to the helicase family. RecG subfamily.</text>
</comment>
<dbReference type="SUPFAM" id="SSF50249">
    <property type="entry name" value="Nucleic acid-binding proteins"/>
    <property type="match status" value="1"/>
</dbReference>
<keyword evidence="4 15" id="KW-0227">DNA damage</keyword>
<dbReference type="PROSITE" id="PS51194">
    <property type="entry name" value="HELICASE_CTER"/>
    <property type="match status" value="1"/>
</dbReference>
<dbReference type="Pfam" id="PF19833">
    <property type="entry name" value="RecG_dom3_C"/>
    <property type="match status" value="1"/>
</dbReference>
<evidence type="ECO:0000256" key="1">
    <source>
        <dbReference type="ARBA" id="ARBA00007504"/>
    </source>
</evidence>
<comment type="function">
    <text evidence="15">Plays a critical role in recombination and DNA repair. Helps process Holliday junction intermediates to mature products by catalyzing branch migration. Has replication fork regression activity, unwinds stalled or blocked replication forks to make a HJ that can be resolved. Has a DNA unwinding activity characteristic of a DNA helicase with 3'-5' polarity.</text>
</comment>
<dbReference type="SUPFAM" id="SSF52540">
    <property type="entry name" value="P-loop containing nucleoside triphosphate hydrolases"/>
    <property type="match status" value="2"/>
</dbReference>
<dbReference type="NCBIfam" id="NF008165">
    <property type="entry name" value="PRK10917.1-3"/>
    <property type="match status" value="1"/>
</dbReference>
<dbReference type="InterPro" id="IPR047112">
    <property type="entry name" value="RecG/Mfd"/>
</dbReference>
<dbReference type="GO" id="GO:0006281">
    <property type="term" value="P:DNA repair"/>
    <property type="evidence" value="ECO:0007669"/>
    <property type="project" value="UniProtKB-UniRule"/>
</dbReference>
<dbReference type="PANTHER" id="PTHR47964">
    <property type="entry name" value="ATP-DEPENDENT DNA HELICASE HOMOLOG RECG, CHLOROPLASTIC"/>
    <property type="match status" value="1"/>
</dbReference>
<evidence type="ECO:0000256" key="11">
    <source>
        <dbReference type="ARBA" id="ARBA00023235"/>
    </source>
</evidence>
<dbReference type="InterPro" id="IPR012340">
    <property type="entry name" value="NA-bd_OB-fold"/>
</dbReference>
<evidence type="ECO:0000256" key="8">
    <source>
        <dbReference type="ARBA" id="ARBA00023125"/>
    </source>
</evidence>
<dbReference type="EC" id="5.6.2.4" evidence="13 15"/>
<sequence length="675" mass="75495">MASLFQKNIQELKGVGEKRSRLFAKLGAPTVGALLRTYPRDYEDWSQPVPLAQAPAEQACVVRVTVVSPVSEQRIRSGMTLYKLRATDGRHDVQITFFNNPYTKNLLLEGKEYLLRGKVTGSFLRREMTSPDFMPADRLLPLRPVYRQTAGLTSRQISAAVRAALGMLPNPLPDPLPEPMRRACHLCSLRFALENIHFPRDRESLEQARRRLIFEELLVLQLGLLRLKSRGRQQTSLRLEVDASAEFFRSLPFVPTSAQKRAVAECIANMRGDYPMNRLLQGDVGSGKTAVAAALCHSAIASGMQAAFMAPTEILARQHYETMRRFLEPFHLNVALLTGSVPAAKRRELLAQLRQGSIHLLVGTHALLNETVEFRQLGLVVTDEQHRFGVAQRAALTQKGDHPHILVMSATPIPRTLALMIYGDLELSVLDELPPGRQKTETYVIDSAKRARAFGFIRKKIDAGRQCYIICPLIEDSESDMASVTQYAKDLQEKWFFANTVGVLHGRMRPAEKDRAMEEFAAGRTDILVSTTVVEVGVDVPNAVVMLIENAERYGLSQLHQLRGRIGRGTEKSTCILVSDAQNEEALKRLRVMCETTDGFRIADEDLRLRGPGDFFGARQHGLPELRIADMSADFALLQLAQGEAKELLVHDPAMELPEHRGLRAEVRQLFSALE</sequence>
<dbReference type="PANTHER" id="PTHR47964:SF1">
    <property type="entry name" value="ATP-DEPENDENT DNA HELICASE HOMOLOG RECG, CHLOROPLASTIC"/>
    <property type="match status" value="1"/>
</dbReference>
<evidence type="ECO:0000256" key="15">
    <source>
        <dbReference type="RuleBase" id="RU363016"/>
    </source>
</evidence>
<evidence type="ECO:0000256" key="5">
    <source>
        <dbReference type="ARBA" id="ARBA00022801"/>
    </source>
</evidence>
<dbReference type="GO" id="GO:0016787">
    <property type="term" value="F:hydrolase activity"/>
    <property type="evidence" value="ECO:0007669"/>
    <property type="project" value="UniProtKB-KW"/>
</dbReference>
<evidence type="ECO:0000256" key="4">
    <source>
        <dbReference type="ARBA" id="ARBA00022763"/>
    </source>
</evidence>
<evidence type="ECO:0000256" key="13">
    <source>
        <dbReference type="ARBA" id="ARBA00034808"/>
    </source>
</evidence>
<name>A0A928KVT5_9FIRM</name>
<keyword evidence="7 15" id="KW-0067">ATP-binding</keyword>
<reference evidence="18" key="1">
    <citation type="submission" date="2019-04" db="EMBL/GenBank/DDBJ databases">
        <title>Evolution of Biomass-Degrading Anaerobic Consortia Revealed by Metagenomics.</title>
        <authorList>
            <person name="Peng X."/>
        </authorList>
    </citation>
    <scope>NUCLEOTIDE SEQUENCE</scope>
    <source>
        <strain evidence="18">SIG551</strain>
    </source>
</reference>
<proteinExistence type="inferred from homology"/>
<dbReference type="GO" id="GO:0006310">
    <property type="term" value="P:DNA recombination"/>
    <property type="evidence" value="ECO:0007669"/>
    <property type="project" value="UniProtKB-UniRule"/>
</dbReference>
<keyword evidence="8" id="KW-0238">DNA-binding</keyword>
<keyword evidence="6 15" id="KW-0347">Helicase</keyword>
<dbReference type="CDD" id="cd17992">
    <property type="entry name" value="DEXHc_RecG"/>
    <property type="match status" value="1"/>
</dbReference>
<dbReference type="NCBIfam" id="NF008168">
    <property type="entry name" value="PRK10917.2-2"/>
    <property type="match status" value="1"/>
</dbReference>
<evidence type="ECO:0000256" key="3">
    <source>
        <dbReference type="ARBA" id="ARBA00022741"/>
    </source>
</evidence>
<evidence type="ECO:0000259" key="17">
    <source>
        <dbReference type="PROSITE" id="PS51194"/>
    </source>
</evidence>
<dbReference type="InterPro" id="IPR001650">
    <property type="entry name" value="Helicase_C-like"/>
</dbReference>
<dbReference type="NCBIfam" id="TIGR00643">
    <property type="entry name" value="recG"/>
    <property type="match status" value="1"/>
</dbReference>
<dbReference type="InterPro" id="IPR033454">
    <property type="entry name" value="RecG_wedge"/>
</dbReference>
<evidence type="ECO:0000313" key="19">
    <source>
        <dbReference type="Proteomes" id="UP000754750"/>
    </source>
</evidence>
<keyword evidence="3 15" id="KW-0547">Nucleotide-binding</keyword>
<evidence type="ECO:0000256" key="9">
    <source>
        <dbReference type="ARBA" id="ARBA00023172"/>
    </source>
</evidence>
<dbReference type="InterPro" id="IPR027417">
    <property type="entry name" value="P-loop_NTPase"/>
</dbReference>
<dbReference type="Pfam" id="PF17191">
    <property type="entry name" value="RecG_wedge"/>
    <property type="match status" value="1"/>
</dbReference>
<feature type="domain" description="Helicase ATP-binding" evidence="16">
    <location>
        <begin position="269"/>
        <end position="430"/>
    </location>
</feature>
<dbReference type="Gene3D" id="3.40.50.300">
    <property type="entry name" value="P-loop containing nucleotide triphosphate hydrolases"/>
    <property type="match status" value="2"/>
</dbReference>
<evidence type="ECO:0000256" key="12">
    <source>
        <dbReference type="ARBA" id="ARBA00034617"/>
    </source>
</evidence>
<dbReference type="GO" id="GO:0043138">
    <property type="term" value="F:3'-5' DNA helicase activity"/>
    <property type="evidence" value="ECO:0007669"/>
    <property type="project" value="UniProtKB-EC"/>
</dbReference>
<accession>A0A928KVT5</accession>
<evidence type="ECO:0000256" key="2">
    <source>
        <dbReference type="ARBA" id="ARBA00017846"/>
    </source>
</evidence>
<evidence type="ECO:0000259" key="16">
    <source>
        <dbReference type="PROSITE" id="PS51192"/>
    </source>
</evidence>
<dbReference type="SMART" id="SM00487">
    <property type="entry name" value="DEXDc"/>
    <property type="match status" value="1"/>
</dbReference>
<evidence type="ECO:0000256" key="7">
    <source>
        <dbReference type="ARBA" id="ARBA00022840"/>
    </source>
</evidence>
<dbReference type="InterPro" id="IPR014001">
    <property type="entry name" value="Helicase_ATP-bd"/>
</dbReference>
<comment type="catalytic activity">
    <reaction evidence="14 15">
        <text>ATP + H2O = ADP + phosphate + H(+)</text>
        <dbReference type="Rhea" id="RHEA:13065"/>
        <dbReference type="ChEBI" id="CHEBI:15377"/>
        <dbReference type="ChEBI" id="CHEBI:15378"/>
        <dbReference type="ChEBI" id="CHEBI:30616"/>
        <dbReference type="ChEBI" id="CHEBI:43474"/>
        <dbReference type="ChEBI" id="CHEBI:456216"/>
        <dbReference type="EC" id="5.6.2.4"/>
    </reaction>
</comment>
<gene>
    <name evidence="18" type="primary">recG</name>
    <name evidence="18" type="ORF">E7512_02980</name>
</gene>
<dbReference type="Pfam" id="PF00271">
    <property type="entry name" value="Helicase_C"/>
    <property type="match status" value="1"/>
</dbReference>
<evidence type="ECO:0000256" key="14">
    <source>
        <dbReference type="ARBA" id="ARBA00048988"/>
    </source>
</evidence>
<dbReference type="PROSITE" id="PS51192">
    <property type="entry name" value="HELICASE_ATP_BIND_1"/>
    <property type="match status" value="1"/>
</dbReference>
<evidence type="ECO:0000313" key="18">
    <source>
        <dbReference type="EMBL" id="MBE6832539.1"/>
    </source>
</evidence>
<dbReference type="Proteomes" id="UP000754750">
    <property type="component" value="Unassembled WGS sequence"/>
</dbReference>
<dbReference type="EMBL" id="SVNY01000001">
    <property type="protein sequence ID" value="MBE6832539.1"/>
    <property type="molecule type" value="Genomic_DNA"/>
</dbReference>
<dbReference type="AlphaFoldDB" id="A0A928KVT5"/>
<organism evidence="18 19">
    <name type="scientific">Faecalispora sporosphaeroides</name>
    <dbReference type="NCBI Taxonomy" id="1549"/>
    <lineage>
        <taxon>Bacteria</taxon>
        <taxon>Bacillati</taxon>
        <taxon>Bacillota</taxon>
        <taxon>Clostridia</taxon>
        <taxon>Eubacteriales</taxon>
        <taxon>Oscillospiraceae</taxon>
        <taxon>Faecalispora</taxon>
    </lineage>
</organism>
<dbReference type="GO" id="GO:0003677">
    <property type="term" value="F:DNA binding"/>
    <property type="evidence" value="ECO:0007669"/>
    <property type="project" value="UniProtKB-KW"/>
</dbReference>
<evidence type="ECO:0000256" key="6">
    <source>
        <dbReference type="ARBA" id="ARBA00022806"/>
    </source>
</evidence>
<evidence type="ECO:0000256" key="10">
    <source>
        <dbReference type="ARBA" id="ARBA00023204"/>
    </source>
</evidence>
<dbReference type="Pfam" id="PF00270">
    <property type="entry name" value="DEAD"/>
    <property type="match status" value="1"/>
</dbReference>
<feature type="domain" description="Helicase C-terminal" evidence="17">
    <location>
        <begin position="456"/>
        <end position="608"/>
    </location>
</feature>
<protein>
    <recommendedName>
        <fullName evidence="2 15">ATP-dependent DNA helicase RecG</fullName>
        <ecNumber evidence="13 15">5.6.2.4</ecNumber>
    </recommendedName>
</protein>
<keyword evidence="11" id="KW-0413">Isomerase</keyword>
<dbReference type="GO" id="GO:0005524">
    <property type="term" value="F:ATP binding"/>
    <property type="evidence" value="ECO:0007669"/>
    <property type="project" value="UniProtKB-KW"/>
</dbReference>
<dbReference type="SMART" id="SM00490">
    <property type="entry name" value="HELICc"/>
    <property type="match status" value="1"/>
</dbReference>
<comment type="caution">
    <text evidence="18">The sequence shown here is derived from an EMBL/GenBank/DDBJ whole genome shotgun (WGS) entry which is preliminary data.</text>
</comment>
<dbReference type="InterPro" id="IPR045562">
    <property type="entry name" value="RecG_dom3_C"/>
</dbReference>
<keyword evidence="5 15" id="KW-0378">Hydrolase</keyword>
<dbReference type="RefSeq" id="WP_326839938.1">
    <property type="nucleotide sequence ID" value="NZ_JBKWRC010000005.1"/>
</dbReference>
<comment type="catalytic activity">
    <reaction evidence="12 15">
        <text>Couples ATP hydrolysis with the unwinding of duplex DNA by translocating in the 3'-5' direction.</text>
        <dbReference type="EC" id="5.6.2.4"/>
    </reaction>
</comment>